<dbReference type="InterPro" id="IPR000515">
    <property type="entry name" value="MetI-like"/>
</dbReference>
<keyword evidence="3" id="KW-1003">Cell membrane</keyword>
<evidence type="ECO:0000256" key="6">
    <source>
        <dbReference type="ARBA" id="ARBA00023136"/>
    </source>
</evidence>
<keyword evidence="4 7" id="KW-0812">Transmembrane</keyword>
<evidence type="ECO:0000256" key="7">
    <source>
        <dbReference type="RuleBase" id="RU363032"/>
    </source>
</evidence>
<dbReference type="InterPro" id="IPR050366">
    <property type="entry name" value="BP-dependent_transpt_permease"/>
</dbReference>
<evidence type="ECO:0000313" key="9">
    <source>
        <dbReference type="EMBL" id="AFM11173.1"/>
    </source>
</evidence>
<sequence length="344" mass="38016">MRAPKLLSKLADRLATARRDGAPVWAYFFLFMFVFTGTCAPVLSSSQPLFIYDKADYEAKSGIALKRSPLLYSLVFSDAQVEKIEYRRLVTKGEIGAVFTLVPYSPYETELENYLKAPNLLGSRFKHYLGTDENGRDVAARLIRGTRNSLLVSLVAVGLALMIGIIVGATAGYFGGYVDATISRLIEVVICFPKLILIIAVMALKKPSLLNLMIVIGLTSWTGIARLVRGEVMRVRNFDYVQSARAMGASHWRIIFIHILPATAGPLSVTAAFDVAEAVLTESALSFLGIGVPIPEPSWGDVLKTAQDFPDIAWWMTLFPGLLIFLTVITFNQIGDRLRQRFAR</sequence>
<feature type="transmembrane region" description="Helical" evidence="7">
    <location>
        <begin position="312"/>
        <end position="334"/>
    </location>
</feature>
<proteinExistence type="inferred from homology"/>
<feature type="transmembrane region" description="Helical" evidence="7">
    <location>
        <begin position="24"/>
        <end position="44"/>
    </location>
</feature>
<keyword evidence="5 7" id="KW-1133">Transmembrane helix</keyword>
<feature type="domain" description="ABC transmembrane type-1" evidence="8">
    <location>
        <begin position="146"/>
        <end position="335"/>
    </location>
</feature>
<evidence type="ECO:0000256" key="3">
    <source>
        <dbReference type="ARBA" id="ARBA00022475"/>
    </source>
</evidence>
<dbReference type="Gene3D" id="1.10.3720.10">
    <property type="entry name" value="MetI-like"/>
    <property type="match status" value="1"/>
</dbReference>
<evidence type="ECO:0000256" key="1">
    <source>
        <dbReference type="ARBA" id="ARBA00004651"/>
    </source>
</evidence>
<dbReference type="CDD" id="cd06261">
    <property type="entry name" value="TM_PBP2"/>
    <property type="match status" value="1"/>
</dbReference>
<dbReference type="PROSITE" id="PS50928">
    <property type="entry name" value="ABC_TM1"/>
    <property type="match status" value="1"/>
</dbReference>
<name>I4B1L6_TURPD</name>
<reference evidence="9 10" key="1">
    <citation type="submission" date="2012-06" db="EMBL/GenBank/DDBJ databases">
        <title>The complete chromosome of genome of Turneriella parva DSM 21527.</title>
        <authorList>
            <consortium name="US DOE Joint Genome Institute (JGI-PGF)"/>
            <person name="Lucas S."/>
            <person name="Han J."/>
            <person name="Lapidus A."/>
            <person name="Bruce D."/>
            <person name="Goodwin L."/>
            <person name="Pitluck S."/>
            <person name="Peters L."/>
            <person name="Kyrpides N."/>
            <person name="Mavromatis K."/>
            <person name="Ivanova N."/>
            <person name="Mikhailova N."/>
            <person name="Chertkov O."/>
            <person name="Detter J.C."/>
            <person name="Tapia R."/>
            <person name="Han C."/>
            <person name="Land M."/>
            <person name="Hauser L."/>
            <person name="Markowitz V."/>
            <person name="Cheng J.-F."/>
            <person name="Hugenholtz P."/>
            <person name="Woyke T."/>
            <person name="Wu D."/>
            <person name="Gronow S."/>
            <person name="Wellnitz S."/>
            <person name="Brambilla E."/>
            <person name="Klenk H.-P."/>
            <person name="Eisen J.A."/>
        </authorList>
    </citation>
    <scope>NUCLEOTIDE SEQUENCE [LARGE SCALE GENOMIC DNA]</scope>
    <source>
        <strain evidence="10">ATCC BAA-1111 / DSM 21527 / NCTC 11395 / H</strain>
    </source>
</reference>
<dbReference type="KEGG" id="tpx:Turpa_0519"/>
<dbReference type="STRING" id="869212.Turpa_0519"/>
<accession>I4B1L6</accession>
<dbReference type="Pfam" id="PF00528">
    <property type="entry name" value="BPD_transp_1"/>
    <property type="match status" value="1"/>
</dbReference>
<dbReference type="PANTHER" id="PTHR43386">
    <property type="entry name" value="OLIGOPEPTIDE TRANSPORT SYSTEM PERMEASE PROTEIN APPC"/>
    <property type="match status" value="1"/>
</dbReference>
<dbReference type="RefSeq" id="WP_014801693.1">
    <property type="nucleotide sequence ID" value="NC_018020.1"/>
</dbReference>
<protein>
    <submittedName>
        <fullName evidence="9">ABC-type transporter, integral membrane subunit</fullName>
    </submittedName>
</protein>
<evidence type="ECO:0000259" key="8">
    <source>
        <dbReference type="PROSITE" id="PS50928"/>
    </source>
</evidence>
<evidence type="ECO:0000256" key="4">
    <source>
        <dbReference type="ARBA" id="ARBA00022692"/>
    </source>
</evidence>
<keyword evidence="2 7" id="KW-0813">Transport</keyword>
<dbReference type="SUPFAM" id="SSF161098">
    <property type="entry name" value="MetI-like"/>
    <property type="match status" value="1"/>
</dbReference>
<evidence type="ECO:0000313" key="10">
    <source>
        <dbReference type="Proteomes" id="UP000006048"/>
    </source>
</evidence>
<comment type="similarity">
    <text evidence="7">Belongs to the binding-protein-dependent transport system permease family.</text>
</comment>
<keyword evidence="10" id="KW-1185">Reference proteome</keyword>
<gene>
    <name evidence="9" type="ordered locus">Turpa_0519</name>
</gene>
<organism evidence="9 10">
    <name type="scientific">Turneriella parva (strain ATCC BAA-1111 / DSM 21527 / NCTC 11395 / H)</name>
    <name type="common">Leptospira parva</name>
    <dbReference type="NCBI Taxonomy" id="869212"/>
    <lineage>
        <taxon>Bacteria</taxon>
        <taxon>Pseudomonadati</taxon>
        <taxon>Spirochaetota</taxon>
        <taxon>Spirochaetia</taxon>
        <taxon>Leptospirales</taxon>
        <taxon>Leptospiraceae</taxon>
        <taxon>Turneriella</taxon>
    </lineage>
</organism>
<dbReference type="HOGENOM" id="CLU_028518_2_2_12"/>
<feature type="transmembrane region" description="Helical" evidence="7">
    <location>
        <begin position="181"/>
        <end position="202"/>
    </location>
</feature>
<dbReference type="InterPro" id="IPR035906">
    <property type="entry name" value="MetI-like_sf"/>
</dbReference>
<dbReference type="AlphaFoldDB" id="I4B1L6"/>
<dbReference type="PANTHER" id="PTHR43386:SF1">
    <property type="entry name" value="D,D-DIPEPTIDE TRANSPORT SYSTEM PERMEASE PROTEIN DDPC-RELATED"/>
    <property type="match status" value="1"/>
</dbReference>
<dbReference type="GO" id="GO:0005886">
    <property type="term" value="C:plasma membrane"/>
    <property type="evidence" value="ECO:0007669"/>
    <property type="project" value="UniProtKB-SubCell"/>
</dbReference>
<feature type="transmembrane region" description="Helical" evidence="7">
    <location>
        <begin position="150"/>
        <end position="175"/>
    </location>
</feature>
<dbReference type="Proteomes" id="UP000006048">
    <property type="component" value="Chromosome"/>
</dbReference>
<comment type="subcellular location">
    <subcellularLocation>
        <location evidence="1 7">Cell membrane</location>
        <topology evidence="1 7">Multi-pass membrane protein</topology>
    </subcellularLocation>
</comment>
<evidence type="ECO:0000256" key="2">
    <source>
        <dbReference type="ARBA" id="ARBA00022448"/>
    </source>
</evidence>
<feature type="transmembrane region" description="Helical" evidence="7">
    <location>
        <begin position="209"/>
        <end position="228"/>
    </location>
</feature>
<dbReference type="EMBL" id="CP002959">
    <property type="protein sequence ID" value="AFM11173.1"/>
    <property type="molecule type" value="Genomic_DNA"/>
</dbReference>
<dbReference type="GO" id="GO:0055085">
    <property type="term" value="P:transmembrane transport"/>
    <property type="evidence" value="ECO:0007669"/>
    <property type="project" value="InterPro"/>
</dbReference>
<keyword evidence="6 7" id="KW-0472">Membrane</keyword>
<evidence type="ECO:0000256" key="5">
    <source>
        <dbReference type="ARBA" id="ARBA00022989"/>
    </source>
</evidence>